<evidence type="ECO:0000313" key="3">
    <source>
        <dbReference type="Proteomes" id="UP000012249"/>
    </source>
</evidence>
<keyword evidence="1" id="KW-0812">Transmembrane</keyword>
<dbReference type="AlphaFoldDB" id="N1TUV8"/>
<name>N1TUV8_9LEPT</name>
<protein>
    <submittedName>
        <fullName evidence="2">Uncharacterized protein</fullName>
    </submittedName>
</protein>
<dbReference type="EMBL" id="AHMI02000327">
    <property type="protein sequence ID" value="EMY12048.1"/>
    <property type="molecule type" value="Genomic_DNA"/>
</dbReference>
<keyword evidence="1" id="KW-0472">Membrane</keyword>
<proteinExistence type="predicted"/>
<comment type="caution">
    <text evidence="2">The sequence shown here is derived from an EMBL/GenBank/DDBJ whole genome shotgun (WGS) entry which is preliminary data.</text>
</comment>
<dbReference type="Proteomes" id="UP000012249">
    <property type="component" value="Unassembled WGS sequence"/>
</dbReference>
<accession>N1TUV8</accession>
<feature type="transmembrane region" description="Helical" evidence="1">
    <location>
        <begin position="12"/>
        <end position="29"/>
    </location>
</feature>
<keyword evidence="1" id="KW-1133">Transmembrane helix</keyword>
<gene>
    <name evidence="2" type="ORF">LEP1GSC043_2478</name>
</gene>
<organism evidence="2 3">
    <name type="scientific">Leptospira weilii str. Ecochallenge</name>
    <dbReference type="NCBI Taxonomy" id="1049986"/>
    <lineage>
        <taxon>Bacteria</taxon>
        <taxon>Pseudomonadati</taxon>
        <taxon>Spirochaetota</taxon>
        <taxon>Spirochaetia</taxon>
        <taxon>Leptospirales</taxon>
        <taxon>Leptospiraceae</taxon>
        <taxon>Leptospira</taxon>
    </lineage>
</organism>
<evidence type="ECO:0000256" key="1">
    <source>
        <dbReference type="SAM" id="Phobius"/>
    </source>
</evidence>
<sequence length="92" mass="10600">MKALLYVGIGNNIHFILPMIVTFIFMNLLKYKSPINWKKISDDKSTSEVFNDSKILGKKFYERAAFVSRSLVVKRSKKLQTGIYQYLGTMGD</sequence>
<evidence type="ECO:0000313" key="2">
    <source>
        <dbReference type="EMBL" id="EMY12048.1"/>
    </source>
</evidence>
<reference evidence="2 3" key="1">
    <citation type="submission" date="2013-02" db="EMBL/GenBank/DDBJ databases">
        <authorList>
            <person name="Harkins D.M."/>
            <person name="Durkin A.S."/>
            <person name="Brinkac L.M."/>
            <person name="Haft D.H."/>
            <person name="Selengut J.D."/>
            <person name="Sanka R."/>
            <person name="DePew J."/>
            <person name="Purushe J."/>
            <person name="Haake D.A."/>
            <person name="Matsunaga J."/>
            <person name="Vinetz J.M."/>
            <person name="Sutton G.G."/>
            <person name="Nierman W.C."/>
            <person name="Fouts D.E."/>
        </authorList>
    </citation>
    <scope>NUCLEOTIDE SEQUENCE [LARGE SCALE GENOMIC DNA]</scope>
    <source>
        <strain evidence="2 3">Ecochallenge</strain>
    </source>
</reference>